<protein>
    <submittedName>
        <fullName evidence="3">Putative secreted hydrolase</fullName>
    </submittedName>
</protein>
<dbReference type="GO" id="GO:0009251">
    <property type="term" value="P:glucan catabolic process"/>
    <property type="evidence" value="ECO:0007669"/>
    <property type="project" value="TreeGrafter"/>
</dbReference>
<feature type="domain" description="GH16" evidence="2">
    <location>
        <begin position="51"/>
        <end position="299"/>
    </location>
</feature>
<dbReference type="InterPro" id="IPR013320">
    <property type="entry name" value="ConA-like_dom_sf"/>
</dbReference>
<feature type="compositionally biased region" description="Pro residues" evidence="1">
    <location>
        <begin position="48"/>
        <end position="59"/>
    </location>
</feature>
<dbReference type="GO" id="GO:0004553">
    <property type="term" value="F:hydrolase activity, hydrolyzing O-glycosyl compounds"/>
    <property type="evidence" value="ECO:0007669"/>
    <property type="project" value="InterPro"/>
</dbReference>
<dbReference type="InterPro" id="IPR000757">
    <property type="entry name" value="Beta-glucanase-like"/>
</dbReference>
<feature type="region of interest" description="Disordered" evidence="1">
    <location>
        <begin position="36"/>
        <end position="59"/>
    </location>
</feature>
<dbReference type="PANTHER" id="PTHR10963">
    <property type="entry name" value="GLYCOSYL HYDROLASE-RELATED"/>
    <property type="match status" value="1"/>
</dbReference>
<name>A0A1M4DXY9_9ACTN</name>
<evidence type="ECO:0000256" key="1">
    <source>
        <dbReference type="SAM" id="MobiDB-lite"/>
    </source>
</evidence>
<dbReference type="Gene3D" id="2.60.120.200">
    <property type="match status" value="1"/>
</dbReference>
<dbReference type="SUPFAM" id="SSF49899">
    <property type="entry name" value="Concanavalin A-like lectins/glucanases"/>
    <property type="match status" value="1"/>
</dbReference>
<dbReference type="RefSeq" id="WP_225270819.1">
    <property type="nucleotide sequence ID" value="NZ_CP084058.1"/>
</dbReference>
<evidence type="ECO:0000313" key="3">
    <source>
        <dbReference type="EMBL" id="SBO91438.1"/>
    </source>
</evidence>
<proteinExistence type="predicted"/>
<gene>
    <name evidence="3" type="ORF">BN4615_P952</name>
</gene>
<dbReference type="EMBL" id="LT559118">
    <property type="protein sequence ID" value="SBO91438.1"/>
    <property type="molecule type" value="Genomic_DNA"/>
</dbReference>
<dbReference type="AlphaFoldDB" id="A0A1M4DXY9"/>
<accession>A0A1M4DXY9</accession>
<evidence type="ECO:0000259" key="2">
    <source>
        <dbReference type="PROSITE" id="PS51762"/>
    </source>
</evidence>
<organism evidence="3">
    <name type="scientific">Nonomuraea gerenzanensis</name>
    <dbReference type="NCBI Taxonomy" id="93944"/>
    <lineage>
        <taxon>Bacteria</taxon>
        <taxon>Bacillati</taxon>
        <taxon>Actinomycetota</taxon>
        <taxon>Actinomycetes</taxon>
        <taxon>Streptosporangiales</taxon>
        <taxon>Streptosporangiaceae</taxon>
        <taxon>Nonomuraea</taxon>
    </lineage>
</organism>
<keyword evidence="3" id="KW-0378">Hydrolase</keyword>
<dbReference type="PANTHER" id="PTHR10963:SF24">
    <property type="entry name" value="GLYCOSIDASE C21B10.07-RELATED"/>
    <property type="match status" value="1"/>
</dbReference>
<dbReference type="PROSITE" id="PS51762">
    <property type="entry name" value="GH16_2"/>
    <property type="match status" value="1"/>
</dbReference>
<dbReference type="InterPro" id="IPR050546">
    <property type="entry name" value="Glycosyl_Hydrlase_16"/>
</dbReference>
<sequence length="299" mass="32594">MTAADGPARSRTWILAAAICAAVVAAGAAGVRTVGETPPGGARSGAATPPPAQSVEPPPLALPKASWKLTWSDEFNGRGRPAKWTALSGTSWSNRKALHYYDPANAVQDGSGHLVISAKRTGGAAGTACWYGPCDYSSARLETGKTFDQAYGRFAARIKLPLGKGLWPAFWLKRTDAGRSGSATYGEIDIMENRGHETHLVRAYTHSKGRKGGGRLTMPERLDAGFHVYGVDWTPQSITWWVDGQPYAQYPRYPGWPFDKPFYLILNLQVGGTWVGDPNAKTRFPARMVVDWVRVYRER</sequence>
<reference evidence="3" key="1">
    <citation type="submission" date="2016-04" db="EMBL/GenBank/DDBJ databases">
        <authorList>
            <person name="Evans L.H."/>
            <person name="Alamgir A."/>
            <person name="Owens N."/>
            <person name="Weber N.D."/>
            <person name="Virtaneva K."/>
            <person name="Barbian K."/>
            <person name="Babar A."/>
            <person name="Rosenke K."/>
        </authorList>
    </citation>
    <scope>NUCLEOTIDE SEQUENCE</scope>
    <source>
        <strain evidence="3">Nono1</strain>
    </source>
</reference>
<dbReference type="CDD" id="cd08023">
    <property type="entry name" value="GH16_laminarinase_like"/>
    <property type="match status" value="1"/>
</dbReference>
<dbReference type="Pfam" id="PF00722">
    <property type="entry name" value="Glyco_hydro_16"/>
    <property type="match status" value="1"/>
</dbReference>